<dbReference type="GO" id="GO:0031177">
    <property type="term" value="F:phosphopantetheine binding"/>
    <property type="evidence" value="ECO:0007669"/>
    <property type="project" value="InterPro"/>
</dbReference>
<name>A0A165J115_9BASI</name>
<dbReference type="PROSITE" id="PS00455">
    <property type="entry name" value="AMP_BINDING"/>
    <property type="match status" value="1"/>
</dbReference>
<dbReference type="AlphaFoldDB" id="A0A165J115"/>
<organism evidence="4 5">
    <name type="scientific">Calocera cornea HHB12733</name>
    <dbReference type="NCBI Taxonomy" id="1353952"/>
    <lineage>
        <taxon>Eukaryota</taxon>
        <taxon>Fungi</taxon>
        <taxon>Dikarya</taxon>
        <taxon>Basidiomycota</taxon>
        <taxon>Agaricomycotina</taxon>
        <taxon>Dacrymycetes</taxon>
        <taxon>Dacrymycetales</taxon>
        <taxon>Dacrymycetaceae</taxon>
        <taxon>Calocera</taxon>
    </lineage>
</organism>
<protein>
    <submittedName>
        <fullName evidence="4">Acetyl-CoA synthetase-like protein</fullName>
    </submittedName>
</protein>
<accession>A0A165J115</accession>
<dbReference type="SUPFAM" id="SSF56801">
    <property type="entry name" value="Acetyl-CoA synthetase-like"/>
    <property type="match status" value="1"/>
</dbReference>
<dbReference type="SUPFAM" id="SSF51735">
    <property type="entry name" value="NAD(P)-binding Rossmann-fold domains"/>
    <property type="match status" value="1"/>
</dbReference>
<dbReference type="Proteomes" id="UP000076842">
    <property type="component" value="Unassembled WGS sequence"/>
</dbReference>
<evidence type="ECO:0000256" key="2">
    <source>
        <dbReference type="ARBA" id="ARBA00022553"/>
    </source>
</evidence>
<dbReference type="STRING" id="1353952.A0A165J115"/>
<evidence type="ECO:0000259" key="3">
    <source>
        <dbReference type="SMART" id="SM00823"/>
    </source>
</evidence>
<sequence length="1096" mass="121180">MSRLDSIHSNFPPPAPSVNLTMGDCGIFALEEDEPTTFTSPPLDNNVLFPEWLDWHLEKSAQHPFLVLVGDEAEENITLTWGEVLRASFRLSAKLRDKIKVDEEDKKCGVKIGILSNTDGLTYCTTVLAIMRAGFVAFPLSIRNSVPALEHLIKKTGCRYIFGNIPASDTSTSSLEDATADLLRLVPDLCRLEVPVYTDLYPRLRDPIKPYDAEEDSSRTPRLASVRSYPEYVDVTKDSVLLYLHSSGSTSFPKPIPFSHKYWNSVCRSMNIGPSQTVGSRWGLMGLPVFHGLGVVVTLGAPAAGGVVSLMFKPSSPPIVPTSDTVLSACQRGGADLLMAVPTFFVDWSQNQAAVQYLASLKSSMYCGGPLPLEIGHRLVESGAKVVNLYGSTEVGLIFKLGVENFNPESWNYGELYPTMQADLIPEGNGLYRGDDQLMMSNGEKTNPGPMENIINGNENVQAAVMFGRGRAQVGIAIEPADHISINNDDELAHFRNLIWPDVEKANAFAPQHSRIFKEFILVIDQKKKPFARTPKQTVSRNLVLQQYAEEIDDLYAAAEQPTKATWADPPSSWNDIDLHDFVVRIVNGVMGGSSKRSPIDEARDLFEQGCDSLQATYIRAAIMNALRQAPKPEGRSDIAATSVPQNLVFNYPTVRRLAGYMIKSIIAAASRAVADVDETCVMIDGMRAMVTRHTKNFPTHIPRQRTTNGEVVLLTGSTGSLGSYLLQQLLLDDQVNRVFAVNRCDVNSTLFDRQLAAFVDRGVDQQLLLSPKLYLIETDLTAPRLGLDKDLYEDVCQHLTTIIHTAWRIDFNLAVSSFESNIRGSRALIDLALTAGGTSPAQLIFTSSIGTAMKWSEARPVPEEPLADPVIATANGYAQSKWVTEQVVLAAVQQQGLRATIWRVGQLAGSRQNGAWNSTDWLPLLVKSGESLKMLPNLPGHISWLPTDEAAQSMVERMHHNAAQSPSDCQYLNLVHPQPVAWERVLSSIAERMGCRLVPFSQWVNRLEEAAEDLKEVERNPAIKLLDFYRSAAVAFAARQRQSSAEYRHNEAMGLPDLDTTKAGECSRTLKSAKRLDNEDVKRWMDYWTARGLFT</sequence>
<dbReference type="PANTHER" id="PTHR43439:SF2">
    <property type="entry name" value="ENZYME, PUTATIVE (JCVI)-RELATED"/>
    <property type="match status" value="1"/>
</dbReference>
<evidence type="ECO:0000313" key="5">
    <source>
        <dbReference type="Proteomes" id="UP000076842"/>
    </source>
</evidence>
<dbReference type="PANTHER" id="PTHR43439">
    <property type="entry name" value="PHENYLACETATE-COENZYME A LIGASE"/>
    <property type="match status" value="1"/>
</dbReference>
<dbReference type="InterPro" id="IPR051414">
    <property type="entry name" value="Adenylate-forming_Reductase"/>
</dbReference>
<keyword evidence="1" id="KW-0596">Phosphopantetheine</keyword>
<evidence type="ECO:0000313" key="4">
    <source>
        <dbReference type="EMBL" id="KZT61229.1"/>
    </source>
</evidence>
<dbReference type="InterPro" id="IPR020806">
    <property type="entry name" value="PKS_PP-bd"/>
</dbReference>
<gene>
    <name evidence="4" type="ORF">CALCODRAFT_480168</name>
</gene>
<dbReference type="SMART" id="SM00823">
    <property type="entry name" value="PKS_PP"/>
    <property type="match status" value="1"/>
</dbReference>
<dbReference type="Pfam" id="PF07993">
    <property type="entry name" value="NAD_binding_4"/>
    <property type="match status" value="1"/>
</dbReference>
<dbReference type="Pfam" id="PF23562">
    <property type="entry name" value="AMP-binding_C_3"/>
    <property type="match status" value="1"/>
</dbReference>
<dbReference type="InterPro" id="IPR036736">
    <property type="entry name" value="ACP-like_sf"/>
</dbReference>
<proteinExistence type="predicted"/>
<dbReference type="InterPro" id="IPR020845">
    <property type="entry name" value="AMP-binding_CS"/>
</dbReference>
<evidence type="ECO:0000256" key="1">
    <source>
        <dbReference type="ARBA" id="ARBA00022450"/>
    </source>
</evidence>
<dbReference type="InParanoid" id="A0A165J115"/>
<dbReference type="InterPro" id="IPR042099">
    <property type="entry name" value="ANL_N_sf"/>
</dbReference>
<dbReference type="Gene3D" id="3.40.50.720">
    <property type="entry name" value="NAD(P)-binding Rossmann-like Domain"/>
    <property type="match status" value="1"/>
</dbReference>
<dbReference type="InterPro" id="IPR036291">
    <property type="entry name" value="NAD(P)-bd_dom_sf"/>
</dbReference>
<keyword evidence="5" id="KW-1185">Reference proteome</keyword>
<dbReference type="Pfam" id="PF00501">
    <property type="entry name" value="AMP-binding"/>
    <property type="match status" value="1"/>
</dbReference>
<dbReference type="InterPro" id="IPR000873">
    <property type="entry name" value="AMP-dep_synth/lig_dom"/>
</dbReference>
<dbReference type="OrthoDB" id="429813at2759"/>
<reference evidence="4 5" key="1">
    <citation type="journal article" date="2016" name="Mol. Biol. Evol.">
        <title>Comparative Genomics of Early-Diverging Mushroom-Forming Fungi Provides Insights into the Origins of Lignocellulose Decay Capabilities.</title>
        <authorList>
            <person name="Nagy L.G."/>
            <person name="Riley R."/>
            <person name="Tritt A."/>
            <person name="Adam C."/>
            <person name="Daum C."/>
            <person name="Floudas D."/>
            <person name="Sun H."/>
            <person name="Yadav J.S."/>
            <person name="Pangilinan J."/>
            <person name="Larsson K.H."/>
            <person name="Matsuura K."/>
            <person name="Barry K."/>
            <person name="Labutti K."/>
            <person name="Kuo R."/>
            <person name="Ohm R.A."/>
            <person name="Bhattacharya S.S."/>
            <person name="Shirouzu T."/>
            <person name="Yoshinaga Y."/>
            <person name="Martin F.M."/>
            <person name="Grigoriev I.V."/>
            <person name="Hibbett D.S."/>
        </authorList>
    </citation>
    <scope>NUCLEOTIDE SEQUENCE [LARGE SCALE GENOMIC DNA]</scope>
    <source>
        <strain evidence="4 5">HHB12733</strain>
    </source>
</reference>
<dbReference type="InterPro" id="IPR013120">
    <property type="entry name" value="FAR_NAD-bd"/>
</dbReference>
<dbReference type="Gene3D" id="1.10.1200.10">
    <property type="entry name" value="ACP-like"/>
    <property type="match status" value="1"/>
</dbReference>
<dbReference type="SUPFAM" id="SSF47336">
    <property type="entry name" value="ACP-like"/>
    <property type="match status" value="1"/>
</dbReference>
<feature type="domain" description="Polyketide synthase-like phosphopantetheine-binding" evidence="3">
    <location>
        <begin position="580"/>
        <end position="666"/>
    </location>
</feature>
<keyword evidence="2" id="KW-0597">Phosphoprotein</keyword>
<dbReference type="Gene3D" id="3.40.50.12780">
    <property type="entry name" value="N-terminal domain of ligase-like"/>
    <property type="match status" value="1"/>
</dbReference>
<dbReference type="EMBL" id="KV423925">
    <property type="protein sequence ID" value="KZT61229.1"/>
    <property type="molecule type" value="Genomic_DNA"/>
</dbReference>